<name>A0AAX3WVL5_9BACI</name>
<evidence type="ECO:0000256" key="3">
    <source>
        <dbReference type="ARBA" id="ARBA00012438"/>
    </source>
</evidence>
<dbReference type="Pfam" id="PF00512">
    <property type="entry name" value="HisKA"/>
    <property type="match status" value="1"/>
</dbReference>
<feature type="domain" description="Response regulatory" evidence="13">
    <location>
        <begin position="696"/>
        <end position="812"/>
    </location>
</feature>
<dbReference type="SUPFAM" id="SSF52172">
    <property type="entry name" value="CheY-like"/>
    <property type="match status" value="1"/>
</dbReference>
<dbReference type="Pfam" id="PF06580">
    <property type="entry name" value="His_kinase"/>
    <property type="match status" value="1"/>
</dbReference>
<dbReference type="InterPro" id="IPR011006">
    <property type="entry name" value="CheY-like_superfamily"/>
</dbReference>
<keyword evidence="11" id="KW-0472">Membrane</keyword>
<organism evidence="14 15">
    <name type="scientific">Lysinibacillus pakistanensis</name>
    <dbReference type="NCBI Taxonomy" id="759811"/>
    <lineage>
        <taxon>Bacteria</taxon>
        <taxon>Bacillati</taxon>
        <taxon>Bacillota</taxon>
        <taxon>Bacilli</taxon>
        <taxon>Bacillales</taxon>
        <taxon>Bacillaceae</taxon>
        <taxon>Lysinibacillus</taxon>
    </lineage>
</organism>
<protein>
    <recommendedName>
        <fullName evidence="3">histidine kinase</fullName>
        <ecNumber evidence="3">2.7.13.3</ecNumber>
    </recommendedName>
</protein>
<dbReference type="FunFam" id="3.30.565.10:FF:000006">
    <property type="entry name" value="Sensor histidine kinase WalK"/>
    <property type="match status" value="1"/>
</dbReference>
<dbReference type="Gene3D" id="3.30.565.10">
    <property type="entry name" value="Histidine kinase-like ATPase, C-terminal domain"/>
    <property type="match status" value="2"/>
</dbReference>
<feature type="domain" description="Histidine kinase" evidence="12">
    <location>
        <begin position="445"/>
        <end position="661"/>
    </location>
</feature>
<dbReference type="GO" id="GO:0000155">
    <property type="term" value="F:phosphorelay sensor kinase activity"/>
    <property type="evidence" value="ECO:0007669"/>
    <property type="project" value="InterPro"/>
</dbReference>
<dbReference type="GO" id="GO:0005886">
    <property type="term" value="C:plasma membrane"/>
    <property type="evidence" value="ECO:0007669"/>
    <property type="project" value="UniProtKB-SubCell"/>
</dbReference>
<dbReference type="PANTHER" id="PTHR43547:SF2">
    <property type="entry name" value="HYBRID SIGNAL TRANSDUCTION HISTIDINE KINASE C"/>
    <property type="match status" value="1"/>
</dbReference>
<evidence type="ECO:0000256" key="5">
    <source>
        <dbReference type="ARBA" id="ARBA00022679"/>
    </source>
</evidence>
<dbReference type="AlphaFoldDB" id="A0AAX3WVL5"/>
<dbReference type="CDD" id="cd00075">
    <property type="entry name" value="HATPase"/>
    <property type="match status" value="1"/>
</dbReference>
<dbReference type="InterPro" id="IPR001789">
    <property type="entry name" value="Sig_transdc_resp-reg_receiver"/>
</dbReference>
<dbReference type="CDD" id="cd00082">
    <property type="entry name" value="HisKA"/>
    <property type="match status" value="1"/>
</dbReference>
<feature type="transmembrane region" description="Helical" evidence="11">
    <location>
        <begin position="238"/>
        <end position="254"/>
    </location>
</feature>
<dbReference type="PROSITE" id="PS50109">
    <property type="entry name" value="HIS_KIN"/>
    <property type="match status" value="2"/>
</dbReference>
<sequence>MKKDIVIVVSIVMLFAIVFVVGNWRHFSANNDDNIVKQGMAVVANEQLENNNTIKLNGDWSFYPNVLISPQQSLDDYKDRRISMKVPDKWEGYFQFNEKGPLVGTYHLVVKVPTEGQYGLFFRYIHSSSRVFINGINVGGKGNPSTSFSSFQSENDDTFIVFGQSNEQELDILIQVASYNKYPTAGMIYPVEFGTKENIQNFYDHKRLIDVLVIFGYIVFGIIYLTIYGQSRKRKEELFFGLYMLLIGIQSSFTNHKIFFQVFPIEETFTQSRLQLGIIPLIDICQILFLYTMYPQVANKKIVNTLVISLGCIFFLYGIYNPFYIDKSEMTEQAMIIRQVTYVALITLFTGYTQLLFIRVMLQKLGGARYILIIFVGGCCYTLLVIINFLTEVPIAYSELVFLGCTLVGFTLLLNYRMNLGFTKAQTLSKELLVHNQMKDEFLLKTSHELRTPLNGILNLSKLLMEGAEGPLKRTQQEQVILIHNITQRLGYLVEDLLFSSNHMSGELRVSPRTVPISIINDVVTEIRSVMPANSYVRLLVEVDLTLPPMLTDELRFKQILYNLLHNAIQHTEIGEITVTAYQQQKHMVIEVRDTGKGIPAQDLERIFNAFYQVKNNHHKEGLGLGLSIAKNIVDKLNGAIYVKSTFGEGTTFTFTMPLAAEGQSDKDNSLAIVAQTPSEILQLELPLIHKGNDKKILVVDDDHVNIKVLADVLALKGYTVIGVDNGFDAVDYVKSYQVDCMLVDLMMEGMSGYDLCKQVRKHYDMLELPIIVLTAIMKHSDLMLTLQVGANDYLQKPVATDELLLRIESLLAVRQSSLDAIEVEMNHLYSQVTPHFVYNTLNTIIGLSYTDTDNTREALYSLATYFRAKLNVHYRNNMVLIEEEVELLKAYLYIEKMRFGDRLTVKYDIDESIQLMIPALSLQPLVENAVFHGISKKPEGGTIEISVQREGQFIRIKIYDNGVGIPAKKLQQLMNEESSRIGFTNPLKKFKLMKNADLRLYSEEGKGTTILILLPEGDGA</sequence>
<evidence type="ECO:0000256" key="7">
    <source>
        <dbReference type="ARBA" id="ARBA00022777"/>
    </source>
</evidence>
<evidence type="ECO:0000256" key="11">
    <source>
        <dbReference type="SAM" id="Phobius"/>
    </source>
</evidence>
<dbReference type="Gene3D" id="1.10.287.130">
    <property type="match status" value="1"/>
</dbReference>
<dbReference type="SUPFAM" id="SSF49785">
    <property type="entry name" value="Galactose-binding domain-like"/>
    <property type="match status" value="1"/>
</dbReference>
<dbReference type="Gene3D" id="2.60.120.260">
    <property type="entry name" value="Galactose-binding domain-like"/>
    <property type="match status" value="1"/>
</dbReference>
<dbReference type="Pfam" id="PF02518">
    <property type="entry name" value="HATPase_c"/>
    <property type="match status" value="2"/>
</dbReference>
<evidence type="ECO:0000259" key="13">
    <source>
        <dbReference type="PROSITE" id="PS50110"/>
    </source>
</evidence>
<keyword evidence="9" id="KW-0902">Two-component regulatory system</keyword>
<accession>A0AAX3WVL5</accession>
<gene>
    <name evidence="14" type="ORF">QNH24_20455</name>
</gene>
<evidence type="ECO:0000313" key="15">
    <source>
        <dbReference type="Proteomes" id="UP001178322"/>
    </source>
</evidence>
<dbReference type="PROSITE" id="PS50110">
    <property type="entry name" value="RESPONSE_REGULATORY"/>
    <property type="match status" value="1"/>
</dbReference>
<dbReference type="SMART" id="SM00448">
    <property type="entry name" value="REC"/>
    <property type="match status" value="1"/>
</dbReference>
<evidence type="ECO:0000256" key="10">
    <source>
        <dbReference type="PROSITE-ProRule" id="PRU00169"/>
    </source>
</evidence>
<dbReference type="Proteomes" id="UP001178322">
    <property type="component" value="Chromosome"/>
</dbReference>
<keyword evidence="4 10" id="KW-0597">Phosphoprotein</keyword>
<feature type="transmembrane region" description="Helical" evidence="11">
    <location>
        <begin position="208"/>
        <end position="226"/>
    </location>
</feature>
<keyword evidence="11" id="KW-1133">Transmembrane helix</keyword>
<dbReference type="SMART" id="SM00388">
    <property type="entry name" value="HisKA"/>
    <property type="match status" value="1"/>
</dbReference>
<dbReference type="SMART" id="SM00387">
    <property type="entry name" value="HATPase_c"/>
    <property type="match status" value="2"/>
</dbReference>
<dbReference type="SUPFAM" id="SSF55874">
    <property type="entry name" value="ATPase domain of HSP90 chaperone/DNA topoisomerase II/histidine kinase"/>
    <property type="match status" value="2"/>
</dbReference>
<keyword evidence="8 14" id="KW-0067">ATP-binding</keyword>
<dbReference type="GO" id="GO:0005524">
    <property type="term" value="F:ATP binding"/>
    <property type="evidence" value="ECO:0007669"/>
    <property type="project" value="UniProtKB-KW"/>
</dbReference>
<comment type="subcellular location">
    <subcellularLocation>
        <location evidence="2">Cell membrane</location>
        <topology evidence="2">Multi-pass membrane protein</topology>
    </subcellularLocation>
</comment>
<evidence type="ECO:0000256" key="9">
    <source>
        <dbReference type="ARBA" id="ARBA00023012"/>
    </source>
</evidence>
<feature type="transmembrane region" description="Helical" evidence="11">
    <location>
        <begin position="396"/>
        <end position="416"/>
    </location>
</feature>
<keyword evidence="7" id="KW-0418">Kinase</keyword>
<evidence type="ECO:0000256" key="1">
    <source>
        <dbReference type="ARBA" id="ARBA00000085"/>
    </source>
</evidence>
<dbReference type="PANTHER" id="PTHR43547">
    <property type="entry name" value="TWO-COMPONENT HISTIDINE KINASE"/>
    <property type="match status" value="1"/>
</dbReference>
<dbReference type="EC" id="2.7.13.3" evidence="3"/>
<evidence type="ECO:0000256" key="6">
    <source>
        <dbReference type="ARBA" id="ARBA00022741"/>
    </source>
</evidence>
<feature type="transmembrane region" description="Helical" evidence="11">
    <location>
        <begin position="370"/>
        <end position="390"/>
    </location>
</feature>
<feature type="transmembrane region" description="Helical" evidence="11">
    <location>
        <begin position="340"/>
        <end position="358"/>
    </location>
</feature>
<comment type="catalytic activity">
    <reaction evidence="1">
        <text>ATP + protein L-histidine = ADP + protein N-phospho-L-histidine.</text>
        <dbReference type="EC" id="2.7.13.3"/>
    </reaction>
</comment>
<dbReference type="CDD" id="cd17546">
    <property type="entry name" value="REC_hyHK_CKI1_RcsC-like"/>
    <property type="match status" value="1"/>
</dbReference>
<dbReference type="SUPFAM" id="SSF47384">
    <property type="entry name" value="Homodimeric domain of signal transducing histidine kinase"/>
    <property type="match status" value="1"/>
</dbReference>
<dbReference type="InterPro" id="IPR005467">
    <property type="entry name" value="His_kinase_dom"/>
</dbReference>
<reference evidence="14" key="1">
    <citation type="submission" date="2023-05" db="EMBL/GenBank/DDBJ databases">
        <title>Comparative genomics of Bacillaceae isolates and their secondary metabolite potential.</title>
        <authorList>
            <person name="Song L."/>
            <person name="Nielsen L.J."/>
            <person name="Mohite O."/>
            <person name="Xu X."/>
            <person name="Weber T."/>
            <person name="Kovacs A.T."/>
        </authorList>
    </citation>
    <scope>NUCLEOTIDE SEQUENCE</scope>
    <source>
        <strain evidence="14">LY1</strain>
    </source>
</reference>
<dbReference type="InterPro" id="IPR008979">
    <property type="entry name" value="Galactose-bd-like_sf"/>
</dbReference>
<dbReference type="InterPro" id="IPR003594">
    <property type="entry name" value="HATPase_dom"/>
</dbReference>
<keyword evidence="6" id="KW-0547">Nucleotide-binding</keyword>
<dbReference type="EMBL" id="CP126101">
    <property type="protein sequence ID" value="WHY50636.1"/>
    <property type="molecule type" value="Genomic_DNA"/>
</dbReference>
<evidence type="ECO:0000256" key="8">
    <source>
        <dbReference type="ARBA" id="ARBA00022840"/>
    </source>
</evidence>
<dbReference type="Gene3D" id="3.40.50.2300">
    <property type="match status" value="1"/>
</dbReference>
<dbReference type="InterPro" id="IPR004358">
    <property type="entry name" value="Sig_transdc_His_kin-like_C"/>
</dbReference>
<dbReference type="RefSeq" id="WP_283869286.1">
    <property type="nucleotide sequence ID" value="NZ_CP126101.1"/>
</dbReference>
<feature type="transmembrane region" description="Helical" evidence="11">
    <location>
        <begin position="5"/>
        <end position="24"/>
    </location>
</feature>
<evidence type="ECO:0000256" key="4">
    <source>
        <dbReference type="ARBA" id="ARBA00022553"/>
    </source>
</evidence>
<evidence type="ECO:0000259" key="12">
    <source>
        <dbReference type="PROSITE" id="PS50109"/>
    </source>
</evidence>
<evidence type="ECO:0000256" key="2">
    <source>
        <dbReference type="ARBA" id="ARBA00004651"/>
    </source>
</evidence>
<dbReference type="InterPro" id="IPR010559">
    <property type="entry name" value="Sig_transdc_His_kin_internal"/>
</dbReference>
<feature type="transmembrane region" description="Helical" evidence="11">
    <location>
        <begin position="274"/>
        <end position="294"/>
    </location>
</feature>
<dbReference type="InterPro" id="IPR036890">
    <property type="entry name" value="HATPase_C_sf"/>
</dbReference>
<dbReference type="InterPro" id="IPR036097">
    <property type="entry name" value="HisK_dim/P_sf"/>
</dbReference>
<evidence type="ECO:0000313" key="14">
    <source>
        <dbReference type="EMBL" id="WHY50636.1"/>
    </source>
</evidence>
<feature type="domain" description="Histidine kinase" evidence="12">
    <location>
        <begin position="923"/>
        <end position="1019"/>
    </location>
</feature>
<feature type="transmembrane region" description="Helical" evidence="11">
    <location>
        <begin position="301"/>
        <end position="320"/>
    </location>
</feature>
<dbReference type="PRINTS" id="PR00344">
    <property type="entry name" value="BCTRLSENSOR"/>
</dbReference>
<keyword evidence="5" id="KW-0808">Transferase</keyword>
<keyword evidence="11" id="KW-0812">Transmembrane</keyword>
<dbReference type="InterPro" id="IPR003661">
    <property type="entry name" value="HisK_dim/P_dom"/>
</dbReference>
<dbReference type="Pfam" id="PF00072">
    <property type="entry name" value="Response_reg"/>
    <property type="match status" value="1"/>
</dbReference>
<proteinExistence type="predicted"/>
<feature type="modified residue" description="4-aspartylphosphate" evidence="10">
    <location>
        <position position="745"/>
    </location>
</feature>